<keyword evidence="5 10" id="KW-0676">Redox-active center</keyword>
<dbReference type="PANTHER" id="PTHR45663">
    <property type="entry name" value="GEO12009P1"/>
    <property type="match status" value="1"/>
</dbReference>
<feature type="active site" description="Nucleophile" evidence="9">
    <location>
        <position position="33"/>
    </location>
</feature>
<feature type="disulfide bond" description="Redox-active" evidence="10">
    <location>
        <begin position="30"/>
        <end position="33"/>
    </location>
</feature>
<reference evidence="12 13" key="1">
    <citation type="submission" date="2018-03" db="EMBL/GenBank/DDBJ databases">
        <title>A gene transfer event suggests a long-term partnership between eustigmatophyte algae and a novel lineage of endosymbiotic bacteria.</title>
        <authorList>
            <person name="Yurchenko T."/>
            <person name="Sevcikova T."/>
            <person name="Pribyl P."/>
            <person name="El Karkouri K."/>
            <person name="Klimes V."/>
            <person name="Amaral R."/>
            <person name="Zbrankova V."/>
            <person name="Kim E."/>
            <person name="Raoult D."/>
            <person name="Santos L.M.A."/>
            <person name="Elias M."/>
        </authorList>
    </citation>
    <scope>NUCLEOTIDE SEQUENCE [LARGE SCALE GENOMIC DNA]</scope>
    <source>
        <strain evidence="12">CCALA 838</strain>
    </source>
</reference>
<dbReference type="PRINTS" id="PR00421">
    <property type="entry name" value="THIOREDOXIN"/>
</dbReference>
<dbReference type="Gene3D" id="3.40.30.10">
    <property type="entry name" value="Glutaredoxin"/>
    <property type="match status" value="1"/>
</dbReference>
<evidence type="ECO:0000256" key="10">
    <source>
        <dbReference type="PIRSR" id="PIRSR000077-4"/>
    </source>
</evidence>
<evidence type="ECO:0000256" key="9">
    <source>
        <dbReference type="PIRSR" id="PIRSR000077-1"/>
    </source>
</evidence>
<dbReference type="Pfam" id="PF00085">
    <property type="entry name" value="Thioredoxin"/>
    <property type="match status" value="1"/>
</dbReference>
<dbReference type="PANTHER" id="PTHR45663:SF11">
    <property type="entry name" value="GEO12009P1"/>
    <property type="match status" value="1"/>
</dbReference>
<keyword evidence="3" id="KW-0249">Electron transport</keyword>
<name>A0A2P1P7C2_9RICK</name>
<evidence type="ECO:0000256" key="7">
    <source>
        <dbReference type="NCBIfam" id="TIGR01068"/>
    </source>
</evidence>
<dbReference type="PIRSF" id="PIRSF000077">
    <property type="entry name" value="Thioredoxin"/>
    <property type="match status" value="1"/>
</dbReference>
<keyword evidence="2" id="KW-0813">Transport</keyword>
<accession>A0A2P1P7C2</accession>
<evidence type="ECO:0000256" key="1">
    <source>
        <dbReference type="ARBA" id="ARBA00008987"/>
    </source>
</evidence>
<dbReference type="InterPro" id="IPR005746">
    <property type="entry name" value="Thioredoxin"/>
</dbReference>
<dbReference type="EMBL" id="CP027845">
    <property type="protein sequence ID" value="AVP87156.1"/>
    <property type="molecule type" value="Genomic_DNA"/>
</dbReference>
<keyword evidence="4 10" id="KW-1015">Disulfide bond</keyword>
<feature type="site" description="Deprotonates C-terminal active site Cys" evidence="9">
    <location>
        <position position="24"/>
    </location>
</feature>
<dbReference type="GO" id="GO:0015035">
    <property type="term" value="F:protein-disulfide reductase activity"/>
    <property type="evidence" value="ECO:0007669"/>
    <property type="project" value="UniProtKB-UniRule"/>
</dbReference>
<evidence type="ECO:0000256" key="5">
    <source>
        <dbReference type="ARBA" id="ARBA00023284"/>
    </source>
</evidence>
<dbReference type="PROSITE" id="PS51352">
    <property type="entry name" value="THIOREDOXIN_2"/>
    <property type="match status" value="1"/>
</dbReference>
<proteinExistence type="inferred from homology"/>
<dbReference type="GO" id="GO:0005737">
    <property type="term" value="C:cytoplasm"/>
    <property type="evidence" value="ECO:0007669"/>
    <property type="project" value="TreeGrafter"/>
</dbReference>
<sequence>MVKELTDQNFDKEIQNSKTPVLVDFWAEWCGPCRSFAPILEEFAKQMKGKVKVAKLDIDKNPETASKMHIRSIPTLLLFQKGKKVDTKVGFLTKEVIESWVKEYI</sequence>
<feature type="site" description="Contributes to redox potential value" evidence="9">
    <location>
        <position position="31"/>
    </location>
</feature>
<organism evidence="12 13">
    <name type="scientific">Candidatus Phycorickettsia trachydisci</name>
    <dbReference type="NCBI Taxonomy" id="2115978"/>
    <lineage>
        <taxon>Bacteria</taxon>
        <taxon>Pseudomonadati</taxon>
        <taxon>Pseudomonadota</taxon>
        <taxon>Alphaproteobacteria</taxon>
        <taxon>Rickettsiales</taxon>
        <taxon>Rickettsiaceae</taxon>
        <taxon>Candidatus Phycorickettsia</taxon>
    </lineage>
</organism>
<evidence type="ECO:0000256" key="3">
    <source>
        <dbReference type="ARBA" id="ARBA00022982"/>
    </source>
</evidence>
<evidence type="ECO:0000313" key="12">
    <source>
        <dbReference type="EMBL" id="AVP87156.1"/>
    </source>
</evidence>
<evidence type="ECO:0000313" key="13">
    <source>
        <dbReference type="Proteomes" id="UP000241762"/>
    </source>
</evidence>
<dbReference type="SUPFAM" id="SSF52833">
    <property type="entry name" value="Thioredoxin-like"/>
    <property type="match status" value="1"/>
</dbReference>
<feature type="domain" description="Thioredoxin" evidence="11">
    <location>
        <begin position="1"/>
        <end position="105"/>
    </location>
</feature>
<dbReference type="Proteomes" id="UP000241762">
    <property type="component" value="Chromosome"/>
</dbReference>
<dbReference type="CDD" id="cd02947">
    <property type="entry name" value="TRX_family"/>
    <property type="match status" value="1"/>
</dbReference>
<evidence type="ECO:0000259" key="11">
    <source>
        <dbReference type="PROSITE" id="PS51352"/>
    </source>
</evidence>
<dbReference type="InterPro" id="IPR013766">
    <property type="entry name" value="Thioredoxin_domain"/>
</dbReference>
<feature type="active site" description="Nucleophile" evidence="9">
    <location>
        <position position="30"/>
    </location>
</feature>
<dbReference type="NCBIfam" id="TIGR01068">
    <property type="entry name" value="thioredoxin"/>
    <property type="match status" value="1"/>
</dbReference>
<feature type="site" description="Contributes to redox potential value" evidence="9">
    <location>
        <position position="32"/>
    </location>
</feature>
<dbReference type="KEGG" id="ptc:phytr_1980"/>
<dbReference type="OrthoDB" id="9790390at2"/>
<dbReference type="InterPro" id="IPR036249">
    <property type="entry name" value="Thioredoxin-like_sf"/>
</dbReference>
<evidence type="ECO:0000256" key="4">
    <source>
        <dbReference type="ARBA" id="ARBA00023157"/>
    </source>
</evidence>
<evidence type="ECO:0000256" key="6">
    <source>
        <dbReference type="ARBA" id="ARBA00025303"/>
    </source>
</evidence>
<gene>
    <name evidence="12" type="ORF">phytr_1980</name>
</gene>
<dbReference type="FunFam" id="3.40.30.10:FF:000001">
    <property type="entry name" value="Thioredoxin"/>
    <property type="match status" value="1"/>
</dbReference>
<protein>
    <recommendedName>
        <fullName evidence="7 8">Thioredoxin</fullName>
    </recommendedName>
</protein>
<keyword evidence="13" id="KW-1185">Reference proteome</keyword>
<evidence type="ECO:0000256" key="8">
    <source>
        <dbReference type="PIRNR" id="PIRNR000077"/>
    </source>
</evidence>
<dbReference type="PROSITE" id="PS00194">
    <property type="entry name" value="THIOREDOXIN_1"/>
    <property type="match status" value="1"/>
</dbReference>
<comment type="similarity">
    <text evidence="1 8">Belongs to the thioredoxin family.</text>
</comment>
<dbReference type="AlphaFoldDB" id="A0A2P1P7C2"/>
<dbReference type="InterPro" id="IPR017937">
    <property type="entry name" value="Thioredoxin_CS"/>
</dbReference>
<comment type="function">
    <text evidence="6">Component of the thioredoxin-thioredoxin reductase system. Participates in various redox reactions through the reversible oxidation of its active center dithiol to a disulfide and catalyzes dithiol-disulfide exchange reactions.</text>
</comment>
<evidence type="ECO:0000256" key="2">
    <source>
        <dbReference type="ARBA" id="ARBA00022448"/>
    </source>
</evidence>
<dbReference type="RefSeq" id="WP_106874028.1">
    <property type="nucleotide sequence ID" value="NZ_CP027845.1"/>
</dbReference>